<dbReference type="Gene3D" id="6.10.340.10">
    <property type="match status" value="1"/>
</dbReference>
<dbReference type="SMART" id="SM00387">
    <property type="entry name" value="HATPase_c"/>
    <property type="match status" value="1"/>
</dbReference>
<keyword evidence="6 12" id="KW-0812">Transmembrane</keyword>
<reference evidence="17" key="1">
    <citation type="submission" date="2016-10" db="EMBL/GenBank/DDBJ databases">
        <authorList>
            <person name="Varghese N."/>
            <person name="Submissions S."/>
        </authorList>
    </citation>
    <scope>NUCLEOTIDE SEQUENCE [LARGE SCALE GENOMIC DNA]</scope>
    <source>
        <strain evidence="17">IBRC-M 10403</strain>
    </source>
</reference>
<feature type="transmembrane region" description="Helical" evidence="12">
    <location>
        <begin position="155"/>
        <end position="181"/>
    </location>
</feature>
<dbReference type="InterPro" id="IPR036890">
    <property type="entry name" value="HATPase_C_sf"/>
</dbReference>
<gene>
    <name evidence="16" type="ORF">SAMN05216174_107128</name>
</gene>
<dbReference type="Proteomes" id="UP000199501">
    <property type="component" value="Unassembled WGS sequence"/>
</dbReference>
<dbReference type="PANTHER" id="PTHR45436:SF5">
    <property type="entry name" value="SENSOR HISTIDINE KINASE TRCS"/>
    <property type="match status" value="1"/>
</dbReference>
<comment type="subcellular location">
    <subcellularLocation>
        <location evidence="2">Cell membrane</location>
    </subcellularLocation>
</comment>
<evidence type="ECO:0000256" key="6">
    <source>
        <dbReference type="ARBA" id="ARBA00022692"/>
    </source>
</evidence>
<dbReference type="InterPro" id="IPR003660">
    <property type="entry name" value="HAMP_dom"/>
</dbReference>
<dbReference type="Gene3D" id="3.30.565.10">
    <property type="entry name" value="Histidine kinase-like ATPase, C-terminal domain"/>
    <property type="match status" value="1"/>
</dbReference>
<evidence type="ECO:0000256" key="1">
    <source>
        <dbReference type="ARBA" id="ARBA00000085"/>
    </source>
</evidence>
<feature type="signal peptide" evidence="13">
    <location>
        <begin position="1"/>
        <end position="21"/>
    </location>
</feature>
<keyword evidence="5" id="KW-0808">Transferase</keyword>
<dbReference type="InterPro" id="IPR005467">
    <property type="entry name" value="His_kinase_dom"/>
</dbReference>
<dbReference type="SUPFAM" id="SSF55874">
    <property type="entry name" value="ATPase domain of HSP90 chaperone/DNA topoisomerase II/histidine kinase"/>
    <property type="match status" value="1"/>
</dbReference>
<evidence type="ECO:0000256" key="10">
    <source>
        <dbReference type="ARBA" id="ARBA00023136"/>
    </source>
</evidence>
<evidence type="ECO:0000256" key="11">
    <source>
        <dbReference type="SAM" id="MobiDB-lite"/>
    </source>
</evidence>
<dbReference type="Pfam" id="PF00512">
    <property type="entry name" value="HisKA"/>
    <property type="match status" value="1"/>
</dbReference>
<evidence type="ECO:0000256" key="8">
    <source>
        <dbReference type="ARBA" id="ARBA00022989"/>
    </source>
</evidence>
<organism evidence="16 17">
    <name type="scientific">Actinokineospora iranica</name>
    <dbReference type="NCBI Taxonomy" id="1271860"/>
    <lineage>
        <taxon>Bacteria</taxon>
        <taxon>Bacillati</taxon>
        <taxon>Actinomycetota</taxon>
        <taxon>Actinomycetes</taxon>
        <taxon>Pseudonocardiales</taxon>
        <taxon>Pseudonocardiaceae</taxon>
        <taxon>Actinokineospora</taxon>
    </lineage>
</organism>
<dbReference type="EMBL" id="FMZZ01000007">
    <property type="protein sequence ID" value="SDD10072.1"/>
    <property type="molecule type" value="Genomic_DNA"/>
</dbReference>
<dbReference type="InterPro" id="IPR004358">
    <property type="entry name" value="Sig_transdc_His_kin-like_C"/>
</dbReference>
<dbReference type="EC" id="2.7.13.3" evidence="3"/>
<evidence type="ECO:0000256" key="2">
    <source>
        <dbReference type="ARBA" id="ARBA00004236"/>
    </source>
</evidence>
<evidence type="ECO:0000256" key="13">
    <source>
        <dbReference type="SAM" id="SignalP"/>
    </source>
</evidence>
<proteinExistence type="predicted"/>
<dbReference type="PROSITE" id="PS50885">
    <property type="entry name" value="HAMP"/>
    <property type="match status" value="1"/>
</dbReference>
<keyword evidence="7 16" id="KW-0418">Kinase</keyword>
<feature type="region of interest" description="Disordered" evidence="11">
    <location>
        <begin position="449"/>
        <end position="476"/>
    </location>
</feature>
<dbReference type="Gene3D" id="1.10.287.130">
    <property type="match status" value="1"/>
</dbReference>
<sequence length="476" mass="49486">MRRRLLLVLLGLSLAALTGFAVPLLASTSAERTQRFAISRTADIDRFAELAGSSRDRLAAEVRAYVELYRDAVVVVDARHTPLVEAGLRAEDPSARAALDAALRNQPAAPPADLRPWSSGTMLFARPIGSGTRVSGAVLIRASVDRAAADVAAQWSLILSGALAVAAAFVALALLVARWVLRPVAELDRAVRAVGAGEQGAHVTRELGPPELRGLAGSVNRMSDAVAESERRQRALVADTSHQLRNPLAALRLRMDSLAGWVEPRGQGTYASMVAELERLESLLDGMLALASADTAATELAAGHGPETSCEARSVVADRIDAWSAAAADSGVELSIVESRSSVPVACADSELAQVLDAVLDNAVKYAAGSAVTVSVEAESGRARITVADTGPGVAETDLPNLTSRFWRVPSGKPGSGLGLAIADRLVTARGGGLVLRRGEPTGLTVVVDLPGGPNDRDNTEGNAGAGHDAGSRSRR</sequence>
<keyword evidence="8 12" id="KW-1133">Transmembrane helix</keyword>
<feature type="chain" id="PRO_5011672181" description="histidine kinase" evidence="13">
    <location>
        <begin position="22"/>
        <end position="476"/>
    </location>
</feature>
<feature type="domain" description="HAMP" evidence="15">
    <location>
        <begin position="178"/>
        <end position="231"/>
    </location>
</feature>
<evidence type="ECO:0000259" key="15">
    <source>
        <dbReference type="PROSITE" id="PS50885"/>
    </source>
</evidence>
<dbReference type="PROSITE" id="PS50109">
    <property type="entry name" value="HIS_KIN"/>
    <property type="match status" value="1"/>
</dbReference>
<dbReference type="OrthoDB" id="9786919at2"/>
<evidence type="ECO:0000313" key="16">
    <source>
        <dbReference type="EMBL" id="SDD10072.1"/>
    </source>
</evidence>
<keyword evidence="9" id="KW-0902">Two-component regulatory system</keyword>
<dbReference type="CDD" id="cd00082">
    <property type="entry name" value="HisKA"/>
    <property type="match status" value="1"/>
</dbReference>
<dbReference type="PRINTS" id="PR00344">
    <property type="entry name" value="BCTRLSENSOR"/>
</dbReference>
<dbReference type="SMART" id="SM00388">
    <property type="entry name" value="HisKA"/>
    <property type="match status" value="1"/>
</dbReference>
<evidence type="ECO:0000256" key="3">
    <source>
        <dbReference type="ARBA" id="ARBA00012438"/>
    </source>
</evidence>
<dbReference type="SUPFAM" id="SSF47384">
    <property type="entry name" value="Homodimeric domain of signal transducing histidine kinase"/>
    <property type="match status" value="1"/>
</dbReference>
<keyword evidence="17" id="KW-1185">Reference proteome</keyword>
<dbReference type="InterPro" id="IPR036097">
    <property type="entry name" value="HisK_dim/P_sf"/>
</dbReference>
<evidence type="ECO:0000256" key="4">
    <source>
        <dbReference type="ARBA" id="ARBA00022553"/>
    </source>
</evidence>
<dbReference type="RefSeq" id="WP_091451211.1">
    <property type="nucleotide sequence ID" value="NZ_FMZZ01000007.1"/>
</dbReference>
<accession>A0A1G6RZG6</accession>
<comment type="catalytic activity">
    <reaction evidence="1">
        <text>ATP + protein L-histidine = ADP + protein N-phospho-L-histidine.</text>
        <dbReference type="EC" id="2.7.13.3"/>
    </reaction>
</comment>
<evidence type="ECO:0000256" key="9">
    <source>
        <dbReference type="ARBA" id="ARBA00023012"/>
    </source>
</evidence>
<evidence type="ECO:0000256" key="5">
    <source>
        <dbReference type="ARBA" id="ARBA00022679"/>
    </source>
</evidence>
<feature type="domain" description="Histidine kinase" evidence="14">
    <location>
        <begin position="239"/>
        <end position="454"/>
    </location>
</feature>
<dbReference type="InterPro" id="IPR003661">
    <property type="entry name" value="HisK_dim/P_dom"/>
</dbReference>
<dbReference type="SMART" id="SM00304">
    <property type="entry name" value="HAMP"/>
    <property type="match status" value="1"/>
</dbReference>
<dbReference type="PANTHER" id="PTHR45436">
    <property type="entry name" value="SENSOR HISTIDINE KINASE YKOH"/>
    <property type="match status" value="1"/>
</dbReference>
<dbReference type="InterPro" id="IPR003594">
    <property type="entry name" value="HATPase_dom"/>
</dbReference>
<evidence type="ECO:0000313" key="17">
    <source>
        <dbReference type="Proteomes" id="UP000199501"/>
    </source>
</evidence>
<dbReference type="GO" id="GO:0000155">
    <property type="term" value="F:phosphorelay sensor kinase activity"/>
    <property type="evidence" value="ECO:0007669"/>
    <property type="project" value="InterPro"/>
</dbReference>
<dbReference type="GO" id="GO:0005886">
    <property type="term" value="C:plasma membrane"/>
    <property type="evidence" value="ECO:0007669"/>
    <property type="project" value="UniProtKB-SubCell"/>
</dbReference>
<dbReference type="AlphaFoldDB" id="A0A1G6RZG6"/>
<dbReference type="Pfam" id="PF00672">
    <property type="entry name" value="HAMP"/>
    <property type="match status" value="1"/>
</dbReference>
<keyword evidence="13" id="KW-0732">Signal</keyword>
<keyword evidence="4" id="KW-0597">Phosphoprotein</keyword>
<name>A0A1G6RZG6_9PSEU</name>
<keyword evidence="10 12" id="KW-0472">Membrane</keyword>
<evidence type="ECO:0000256" key="7">
    <source>
        <dbReference type="ARBA" id="ARBA00022777"/>
    </source>
</evidence>
<dbReference type="InterPro" id="IPR050428">
    <property type="entry name" value="TCS_sensor_his_kinase"/>
</dbReference>
<evidence type="ECO:0000259" key="14">
    <source>
        <dbReference type="PROSITE" id="PS50109"/>
    </source>
</evidence>
<protein>
    <recommendedName>
        <fullName evidence="3">histidine kinase</fullName>
        <ecNumber evidence="3">2.7.13.3</ecNumber>
    </recommendedName>
</protein>
<dbReference type="STRING" id="1271860.SAMN05216174_107128"/>
<dbReference type="Pfam" id="PF02518">
    <property type="entry name" value="HATPase_c"/>
    <property type="match status" value="1"/>
</dbReference>
<evidence type="ECO:0000256" key="12">
    <source>
        <dbReference type="SAM" id="Phobius"/>
    </source>
</evidence>